<dbReference type="Gene3D" id="2.60.120.340">
    <property type="entry name" value="Nucleoplasmin core domain"/>
    <property type="match status" value="1"/>
</dbReference>
<keyword evidence="6" id="KW-0805">Transcription regulation</keyword>
<dbReference type="AlphaFoldDB" id="A0A6P5EPB5"/>
<dbReference type="GO" id="GO:0005730">
    <property type="term" value="C:nucleolus"/>
    <property type="evidence" value="ECO:0007669"/>
    <property type="project" value="UniProtKB-SubCell"/>
</dbReference>
<evidence type="ECO:0000256" key="6">
    <source>
        <dbReference type="ARBA" id="ARBA00023015"/>
    </source>
</evidence>
<dbReference type="FunFam" id="2.60.120.340:FF:000004">
    <property type="entry name" value="Histone deacetylase HDT1"/>
    <property type="match status" value="1"/>
</dbReference>
<evidence type="ECO:0000256" key="9">
    <source>
        <dbReference type="PROSITE-ProRule" id="PRU00042"/>
    </source>
</evidence>
<feature type="compositionally biased region" description="Basic and acidic residues" evidence="10">
    <location>
        <begin position="214"/>
        <end position="226"/>
    </location>
</feature>
<dbReference type="PROSITE" id="PS50157">
    <property type="entry name" value="ZINC_FINGER_C2H2_2"/>
    <property type="match status" value="1"/>
</dbReference>
<evidence type="ECO:0000313" key="13">
    <source>
        <dbReference type="RefSeq" id="XP_020083138.1"/>
    </source>
</evidence>
<comment type="subcellular location">
    <subcellularLocation>
        <location evidence="1">Nucleus</location>
        <location evidence="1">Nucleolus</location>
    </subcellularLocation>
</comment>
<keyword evidence="9" id="KW-0863">Zinc-finger</keyword>
<feature type="compositionally biased region" description="Polar residues" evidence="10">
    <location>
        <begin position="270"/>
        <end position="285"/>
    </location>
</feature>
<dbReference type="GO" id="GO:0008270">
    <property type="term" value="F:zinc ion binding"/>
    <property type="evidence" value="ECO:0007669"/>
    <property type="project" value="UniProtKB-KW"/>
</dbReference>
<evidence type="ECO:0000256" key="4">
    <source>
        <dbReference type="ARBA" id="ARBA00022801"/>
    </source>
</evidence>
<keyword evidence="3" id="KW-0678">Repressor</keyword>
<evidence type="ECO:0000256" key="1">
    <source>
        <dbReference type="ARBA" id="ARBA00004604"/>
    </source>
</evidence>
<keyword evidence="4" id="KW-0378">Hydrolase</keyword>
<feature type="domain" description="C2H2-type" evidence="11">
    <location>
        <begin position="285"/>
        <end position="312"/>
    </location>
</feature>
<evidence type="ECO:0000256" key="10">
    <source>
        <dbReference type="SAM" id="MobiDB-lite"/>
    </source>
</evidence>
<evidence type="ECO:0000256" key="3">
    <source>
        <dbReference type="ARBA" id="ARBA00022491"/>
    </source>
</evidence>
<dbReference type="OrthoDB" id="2019803at2759"/>
<sequence length="312" mass="33527">MEFWGVEVKPGETVKCDPGDDKYLHLSQASLGETKKDRASESVPIYVKFNDQKLVLGTLSTDKVPQISYDLVFEKEFELSNSSKNASVYFLGYKTVLGDDEEPSDFGDTDSEDEDIPLGLSSNGKPMVKEEEVKPAAAKNNTAKADASAAKTKVKIEEPNKASSKQEADDEDDDDESEEDASDDEDGDEDMLEGEEDSDDEDDSDSSDEEEEETTPKKAESKKRPAEPASKSGKKAKLASPAVGQKTGGDGKVGGHVATPHPAKLVGKTPASNKQQQTPKSVGSVTCKSCSKKFNSENALQAHTKAKHSAGK</sequence>
<evidence type="ECO:0000256" key="5">
    <source>
        <dbReference type="ARBA" id="ARBA00022853"/>
    </source>
</evidence>
<feature type="compositionally biased region" description="Basic and acidic residues" evidence="10">
    <location>
        <begin position="154"/>
        <end position="167"/>
    </location>
</feature>
<feature type="region of interest" description="Disordered" evidence="10">
    <location>
        <begin position="99"/>
        <end position="285"/>
    </location>
</feature>
<dbReference type="GeneID" id="109706606"/>
<proteinExistence type="inferred from homology"/>
<organism evidence="12 13">
    <name type="scientific">Ananas comosus</name>
    <name type="common">Pineapple</name>
    <name type="synonym">Ananas ananas</name>
    <dbReference type="NCBI Taxonomy" id="4615"/>
    <lineage>
        <taxon>Eukaryota</taxon>
        <taxon>Viridiplantae</taxon>
        <taxon>Streptophyta</taxon>
        <taxon>Embryophyta</taxon>
        <taxon>Tracheophyta</taxon>
        <taxon>Spermatophyta</taxon>
        <taxon>Magnoliopsida</taxon>
        <taxon>Liliopsida</taxon>
        <taxon>Poales</taxon>
        <taxon>Bromeliaceae</taxon>
        <taxon>Bromelioideae</taxon>
        <taxon>Ananas</taxon>
    </lineage>
</organism>
<feature type="compositionally biased region" description="Acidic residues" evidence="10">
    <location>
        <begin position="99"/>
        <end position="116"/>
    </location>
</feature>
<reference evidence="12" key="1">
    <citation type="journal article" date="2015" name="Nat. Genet.">
        <title>The pineapple genome and the evolution of CAM photosynthesis.</title>
        <authorList>
            <person name="Ming R."/>
            <person name="VanBuren R."/>
            <person name="Wai C.M."/>
            <person name="Tang H."/>
            <person name="Schatz M.C."/>
            <person name="Bowers J.E."/>
            <person name="Lyons E."/>
            <person name="Wang M.L."/>
            <person name="Chen J."/>
            <person name="Biggers E."/>
            <person name="Zhang J."/>
            <person name="Huang L."/>
            <person name="Zhang L."/>
            <person name="Miao W."/>
            <person name="Zhang J."/>
            <person name="Ye Z."/>
            <person name="Miao C."/>
            <person name="Lin Z."/>
            <person name="Wang H."/>
            <person name="Zhou H."/>
            <person name="Yim W.C."/>
            <person name="Priest H.D."/>
            <person name="Zheng C."/>
            <person name="Woodhouse M."/>
            <person name="Edger P.P."/>
            <person name="Guyot R."/>
            <person name="Guo H.B."/>
            <person name="Guo H."/>
            <person name="Zheng G."/>
            <person name="Singh R."/>
            <person name="Sharma A."/>
            <person name="Min X."/>
            <person name="Zheng Y."/>
            <person name="Lee H."/>
            <person name="Gurtowski J."/>
            <person name="Sedlazeck F.J."/>
            <person name="Harkess A."/>
            <person name="McKain M.R."/>
            <person name="Liao Z."/>
            <person name="Fang J."/>
            <person name="Liu J."/>
            <person name="Zhang X."/>
            <person name="Zhang Q."/>
            <person name="Hu W."/>
            <person name="Qin Y."/>
            <person name="Wang K."/>
            <person name="Chen L.Y."/>
            <person name="Shirley N."/>
            <person name="Lin Y.R."/>
            <person name="Liu L.Y."/>
            <person name="Hernandez A.G."/>
            <person name="Wright C.L."/>
            <person name="Bulone V."/>
            <person name="Tuskan G.A."/>
            <person name="Heath K."/>
            <person name="Zee F."/>
            <person name="Moore P.H."/>
            <person name="Sunkar R."/>
            <person name="Leebens-Mack J.H."/>
            <person name="Mockler T."/>
            <person name="Bennetzen J.L."/>
            <person name="Freeling M."/>
            <person name="Sankoff D."/>
            <person name="Paterson A.H."/>
            <person name="Zhu X."/>
            <person name="Yang X."/>
            <person name="Smith J.A."/>
            <person name="Cushman J.C."/>
            <person name="Paull R.E."/>
            <person name="Yu Q."/>
        </authorList>
    </citation>
    <scope>NUCLEOTIDE SEQUENCE [LARGE SCALE GENOMIC DNA]</scope>
    <source>
        <strain evidence="12">cv. F153</strain>
    </source>
</reference>
<gene>
    <name evidence="13" type="primary">LOC109706606</name>
</gene>
<dbReference type="InterPro" id="IPR041232">
    <property type="entry name" value="NPL"/>
</dbReference>
<dbReference type="InterPro" id="IPR013087">
    <property type="entry name" value="Znf_C2H2_type"/>
</dbReference>
<dbReference type="Pfam" id="PF17800">
    <property type="entry name" value="NPL"/>
    <property type="match status" value="1"/>
</dbReference>
<keyword evidence="8" id="KW-0539">Nucleus</keyword>
<keyword evidence="7" id="KW-0804">Transcription</keyword>
<feature type="compositionally biased region" description="Low complexity" evidence="10">
    <location>
        <begin position="135"/>
        <end position="151"/>
    </location>
</feature>
<comment type="similarity">
    <text evidence="2">Belongs to the histone deacetylase HD2 family.</text>
</comment>
<dbReference type="GO" id="GO:0016787">
    <property type="term" value="F:hydrolase activity"/>
    <property type="evidence" value="ECO:0007669"/>
    <property type="project" value="UniProtKB-KW"/>
</dbReference>
<evidence type="ECO:0000256" key="2">
    <source>
        <dbReference type="ARBA" id="ARBA00006673"/>
    </source>
</evidence>
<evidence type="ECO:0000256" key="7">
    <source>
        <dbReference type="ARBA" id="ARBA00023163"/>
    </source>
</evidence>
<keyword evidence="9" id="KW-0862">Zinc</keyword>
<evidence type="ECO:0000256" key="8">
    <source>
        <dbReference type="ARBA" id="ARBA00023242"/>
    </source>
</evidence>
<dbReference type="Proteomes" id="UP000515123">
    <property type="component" value="Linkage group 2"/>
</dbReference>
<dbReference type="RefSeq" id="XP_020083138.1">
    <property type="nucleotide sequence ID" value="XM_020227549.1"/>
</dbReference>
<reference evidence="13" key="2">
    <citation type="submission" date="2025-08" db="UniProtKB">
        <authorList>
            <consortium name="RefSeq"/>
        </authorList>
    </citation>
    <scope>IDENTIFICATION</scope>
    <source>
        <tissue evidence="13">Leaf</tissue>
    </source>
</reference>
<dbReference type="GO" id="GO:0006325">
    <property type="term" value="P:chromatin organization"/>
    <property type="evidence" value="ECO:0007669"/>
    <property type="project" value="UniProtKB-KW"/>
</dbReference>
<feature type="compositionally biased region" description="Acidic residues" evidence="10">
    <location>
        <begin position="168"/>
        <end position="213"/>
    </location>
</feature>
<keyword evidence="5" id="KW-0156">Chromatin regulator</keyword>
<evidence type="ECO:0000259" key="11">
    <source>
        <dbReference type="PROSITE" id="PS50157"/>
    </source>
</evidence>
<name>A0A6P5EPB5_ANACO</name>
<accession>A0A6P5EPB5</accession>
<dbReference type="PROSITE" id="PS00028">
    <property type="entry name" value="ZINC_FINGER_C2H2_1"/>
    <property type="match status" value="1"/>
</dbReference>
<evidence type="ECO:0000313" key="12">
    <source>
        <dbReference type="Proteomes" id="UP000515123"/>
    </source>
</evidence>
<keyword evidence="12" id="KW-1185">Reference proteome</keyword>
<keyword evidence="9" id="KW-0479">Metal-binding</keyword>
<protein>
    <submittedName>
        <fullName evidence="13">Histone deacetylase HDT1-like</fullName>
    </submittedName>
</protein>